<sequence>MLYLKKAFQSLERPMFTWSGAVCHVSLQIIDFQHSDCTYLSRIPLLTLNLQVTIEHIDNVLFTI</sequence>
<evidence type="ECO:0000313" key="1">
    <source>
        <dbReference type="EMBL" id="SDM32495.1"/>
    </source>
</evidence>
<dbReference type="AlphaFoldDB" id="A0A1G9SCG7"/>
<accession>A0A1G9SCG7</accession>
<gene>
    <name evidence="1" type="ORF">SAMN04488514_107192</name>
</gene>
<keyword evidence="2" id="KW-1185">Reference proteome</keyword>
<name>A0A1G9SCG7_9FLAO</name>
<dbReference type="EMBL" id="FNGV01000007">
    <property type="protein sequence ID" value="SDM32495.1"/>
    <property type="molecule type" value="Genomic_DNA"/>
</dbReference>
<evidence type="ECO:0000313" key="2">
    <source>
        <dbReference type="Proteomes" id="UP000199440"/>
    </source>
</evidence>
<protein>
    <submittedName>
        <fullName evidence="1">Uncharacterized protein</fullName>
    </submittedName>
</protein>
<proteinExistence type="predicted"/>
<reference evidence="2" key="1">
    <citation type="submission" date="2016-10" db="EMBL/GenBank/DDBJ databases">
        <authorList>
            <person name="Varghese N."/>
            <person name="Submissions S."/>
        </authorList>
    </citation>
    <scope>NUCLEOTIDE SEQUENCE [LARGE SCALE GENOMIC DNA]</scope>
    <source>
        <strain evidence="2">DSM 19886</strain>
    </source>
</reference>
<organism evidence="1 2">
    <name type="scientific">Kriegella aquimaris</name>
    <dbReference type="NCBI Taxonomy" id="192904"/>
    <lineage>
        <taxon>Bacteria</taxon>
        <taxon>Pseudomonadati</taxon>
        <taxon>Bacteroidota</taxon>
        <taxon>Flavobacteriia</taxon>
        <taxon>Flavobacteriales</taxon>
        <taxon>Flavobacteriaceae</taxon>
        <taxon>Kriegella</taxon>
    </lineage>
</organism>
<dbReference type="Proteomes" id="UP000199440">
    <property type="component" value="Unassembled WGS sequence"/>
</dbReference>